<dbReference type="PANTHER" id="PTHR38686">
    <property type="entry name" value="APOLIPOPROTEIN N-ACYLTRANSFERASE"/>
    <property type="match status" value="1"/>
</dbReference>
<dbReference type="GO" id="GO:0005886">
    <property type="term" value="C:plasma membrane"/>
    <property type="evidence" value="ECO:0007669"/>
    <property type="project" value="UniProtKB-SubCell"/>
</dbReference>
<feature type="transmembrane region" description="Helical" evidence="9">
    <location>
        <begin position="117"/>
        <end position="143"/>
    </location>
</feature>
<keyword evidence="8 9" id="KW-0012">Acyltransferase</keyword>
<dbReference type="InterPro" id="IPR045378">
    <property type="entry name" value="LNT_N"/>
</dbReference>
<feature type="transmembrane region" description="Helical" evidence="9">
    <location>
        <begin position="62"/>
        <end position="78"/>
    </location>
</feature>
<comment type="pathway">
    <text evidence="9">Protein modification; lipoprotein biosynthesis (N-acyl transfer).</text>
</comment>
<dbReference type="NCBIfam" id="TIGR00546">
    <property type="entry name" value="lnt"/>
    <property type="match status" value="1"/>
</dbReference>
<keyword evidence="7 9" id="KW-0472">Membrane</keyword>
<comment type="similarity">
    <text evidence="2 9">Belongs to the CN hydrolase family. Apolipoprotein N-acyltransferase subfamily.</text>
</comment>
<gene>
    <name evidence="9" type="primary">lnt</name>
    <name evidence="11" type="ORF">WM40_00340</name>
</gene>
<dbReference type="EMBL" id="LAQU01000001">
    <property type="protein sequence ID" value="KKB65158.1"/>
    <property type="molecule type" value="Genomic_DNA"/>
</dbReference>
<evidence type="ECO:0000256" key="2">
    <source>
        <dbReference type="ARBA" id="ARBA00010065"/>
    </source>
</evidence>
<feature type="transmembrane region" description="Helical" evidence="9">
    <location>
        <begin position="257"/>
        <end position="279"/>
    </location>
</feature>
<organism evidence="11 12">
    <name type="scientific">Robbsia andropogonis</name>
    <dbReference type="NCBI Taxonomy" id="28092"/>
    <lineage>
        <taxon>Bacteria</taxon>
        <taxon>Pseudomonadati</taxon>
        <taxon>Pseudomonadota</taxon>
        <taxon>Betaproteobacteria</taxon>
        <taxon>Burkholderiales</taxon>
        <taxon>Burkholderiaceae</taxon>
        <taxon>Robbsia</taxon>
    </lineage>
</organism>
<name>A0A0F5K4Z4_9BURK</name>
<keyword evidence="3 9" id="KW-1003">Cell membrane</keyword>
<feature type="transmembrane region" description="Helical" evidence="9">
    <location>
        <begin position="291"/>
        <end position="313"/>
    </location>
</feature>
<dbReference type="UniPathway" id="UPA00666"/>
<dbReference type="STRING" id="28092.WM40_00340"/>
<evidence type="ECO:0000256" key="7">
    <source>
        <dbReference type="ARBA" id="ARBA00023136"/>
    </source>
</evidence>
<dbReference type="InterPro" id="IPR004563">
    <property type="entry name" value="Apolipo_AcylTrfase"/>
</dbReference>
<evidence type="ECO:0000256" key="8">
    <source>
        <dbReference type="ARBA" id="ARBA00023315"/>
    </source>
</evidence>
<dbReference type="GO" id="GO:0042158">
    <property type="term" value="P:lipoprotein biosynthetic process"/>
    <property type="evidence" value="ECO:0007669"/>
    <property type="project" value="UniProtKB-UniRule"/>
</dbReference>
<keyword evidence="12" id="KW-1185">Reference proteome</keyword>
<comment type="caution">
    <text evidence="11">The sequence shown here is derived from an EMBL/GenBank/DDBJ whole genome shotgun (WGS) entry which is preliminary data.</text>
</comment>
<feature type="transmembrane region" description="Helical" evidence="9">
    <location>
        <begin position="216"/>
        <end position="237"/>
    </location>
</feature>
<evidence type="ECO:0000259" key="10">
    <source>
        <dbReference type="PROSITE" id="PS50263"/>
    </source>
</evidence>
<dbReference type="GO" id="GO:0016410">
    <property type="term" value="F:N-acyltransferase activity"/>
    <property type="evidence" value="ECO:0007669"/>
    <property type="project" value="UniProtKB-UniRule"/>
</dbReference>
<comment type="subcellular location">
    <subcellularLocation>
        <location evidence="1 9">Cell membrane</location>
        <topology evidence="1 9">Multi-pass membrane protein</topology>
    </subcellularLocation>
</comment>
<evidence type="ECO:0000256" key="1">
    <source>
        <dbReference type="ARBA" id="ARBA00004651"/>
    </source>
</evidence>
<evidence type="ECO:0000256" key="5">
    <source>
        <dbReference type="ARBA" id="ARBA00022692"/>
    </source>
</evidence>
<dbReference type="AlphaFoldDB" id="A0A0F5K4Z4"/>
<dbReference type="PATRIC" id="fig|28092.6.peg.74"/>
<feature type="transmembrane region" description="Helical" evidence="9">
    <location>
        <begin position="579"/>
        <end position="601"/>
    </location>
</feature>
<comment type="function">
    <text evidence="9">Catalyzes the phospholipid dependent N-acylation of the N-terminal cysteine of apolipoprotein, the last step in lipoprotein maturation.</text>
</comment>
<evidence type="ECO:0000313" key="11">
    <source>
        <dbReference type="EMBL" id="KKB65158.1"/>
    </source>
</evidence>
<comment type="catalytic activity">
    <reaction evidence="9">
        <text>N-terminal S-1,2-diacyl-sn-glyceryl-L-cysteinyl-[lipoprotein] + a glycerophospholipid = N-acyl-S-1,2-diacyl-sn-glyceryl-L-cysteinyl-[lipoprotein] + a 2-acyl-sn-glycero-3-phospholipid + H(+)</text>
        <dbReference type="Rhea" id="RHEA:48228"/>
        <dbReference type="Rhea" id="RHEA-COMP:14681"/>
        <dbReference type="Rhea" id="RHEA-COMP:14684"/>
        <dbReference type="ChEBI" id="CHEBI:15378"/>
        <dbReference type="ChEBI" id="CHEBI:136912"/>
        <dbReference type="ChEBI" id="CHEBI:140656"/>
        <dbReference type="ChEBI" id="CHEBI:140657"/>
        <dbReference type="ChEBI" id="CHEBI:140660"/>
        <dbReference type="EC" id="2.3.1.269"/>
    </reaction>
</comment>
<dbReference type="PROSITE" id="PS50263">
    <property type="entry name" value="CN_HYDROLASE"/>
    <property type="match status" value="1"/>
</dbReference>
<keyword evidence="4 9" id="KW-0808">Transferase</keyword>
<keyword evidence="5 9" id="KW-0812">Transmembrane</keyword>
<dbReference type="RefSeq" id="WP_046151850.1">
    <property type="nucleotide sequence ID" value="NZ_CADFGU010000001.1"/>
</dbReference>
<dbReference type="InterPro" id="IPR003010">
    <property type="entry name" value="C-N_Hydrolase"/>
</dbReference>
<dbReference type="PANTHER" id="PTHR38686:SF1">
    <property type="entry name" value="APOLIPOPROTEIN N-ACYLTRANSFERASE"/>
    <property type="match status" value="1"/>
</dbReference>
<evidence type="ECO:0000256" key="6">
    <source>
        <dbReference type="ARBA" id="ARBA00022989"/>
    </source>
</evidence>
<sequence>MRDETTDRAQRPTGIDTSAAARRGRLARMGAALGTIGWRRTASALGLGVLSTLTFAPVPQGGWLQLPLLAVLFGLLALSRNRLSALITGFLFGVGNFVSGLYWLYISMHHYGGMPAVMAGAAVVLFAAYLALYPALACGAWFVATPLSNDPASVGPLRITSSDAVTNSAAAHATSSDVSAADLSAFNAPIRGLPWRPLRLDRTPSRPVRARRIGRLLLSAVLFGATWALGEWLRGTVFTGFPWLSIGYAQVDGPFEGFAALVGVYGVGFITATCAALLTQCVFGVRRHANLTGVVCGSTALVLVALGLGGRWLHFTHPDTAPLTVRLLQGDIGQSIKFSQAGLDHSLALYQQLITAKAADLIVTPETALPIVINDTPERFAQATRAFVDRTGSSLLLGAAGVTDRDGHLSYTNSTFGLSPGQSLLYRYDKHHLVPFGEFVPWGFRWFVQLMQIPLGDFARGAPVQPPFIVKGERFAVNICYEDLFGEEIAANLRGQAMPAGVLVNSTNLAWFGDSIALDQHLQISRMRALEMQRPVIRATNTGTTAAIDANGDVQARLPAETVGALDATVQGMQGTTPYIRFGNVPVLVAALVILLGAFAAGRKRRD</sequence>
<proteinExistence type="inferred from homology"/>
<feature type="transmembrane region" description="Helical" evidence="9">
    <location>
        <begin position="85"/>
        <end position="105"/>
    </location>
</feature>
<dbReference type="InterPro" id="IPR036526">
    <property type="entry name" value="C-N_Hydrolase_sf"/>
</dbReference>
<keyword evidence="6 9" id="KW-1133">Transmembrane helix</keyword>
<evidence type="ECO:0000256" key="9">
    <source>
        <dbReference type="HAMAP-Rule" id="MF_01148"/>
    </source>
</evidence>
<dbReference type="EC" id="2.3.1.269" evidence="9"/>
<dbReference type="CDD" id="cd07571">
    <property type="entry name" value="ALP_N-acyl_transferase"/>
    <property type="match status" value="1"/>
</dbReference>
<feature type="transmembrane region" description="Helical" evidence="9">
    <location>
        <begin position="38"/>
        <end position="56"/>
    </location>
</feature>
<dbReference type="Gene3D" id="3.60.110.10">
    <property type="entry name" value="Carbon-nitrogen hydrolase"/>
    <property type="match status" value="1"/>
</dbReference>
<dbReference type="HAMAP" id="MF_01148">
    <property type="entry name" value="Lnt"/>
    <property type="match status" value="1"/>
</dbReference>
<protein>
    <recommendedName>
        <fullName evidence="9">Apolipoprotein N-acyltransferase</fullName>
        <shortName evidence="9">ALP N-acyltransferase</shortName>
        <ecNumber evidence="9">2.3.1.269</ecNumber>
    </recommendedName>
</protein>
<evidence type="ECO:0000256" key="3">
    <source>
        <dbReference type="ARBA" id="ARBA00022475"/>
    </source>
</evidence>
<dbReference type="Proteomes" id="UP000033618">
    <property type="component" value="Unassembled WGS sequence"/>
</dbReference>
<evidence type="ECO:0000256" key="4">
    <source>
        <dbReference type="ARBA" id="ARBA00022679"/>
    </source>
</evidence>
<evidence type="ECO:0000313" key="12">
    <source>
        <dbReference type="Proteomes" id="UP000033618"/>
    </source>
</evidence>
<reference evidence="11 12" key="1">
    <citation type="submission" date="2015-03" db="EMBL/GenBank/DDBJ databases">
        <title>Draft Genome Sequence of Burkholderia andropogonis type strain ICMP2807, isolated from Sorghum bicolor.</title>
        <authorList>
            <person name="Lopes-Santos L."/>
            <person name="Castro D.B."/>
            <person name="Ottoboni L.M."/>
            <person name="Park D."/>
            <person name="Weirc B.S."/>
            <person name="Destefano S.A."/>
        </authorList>
    </citation>
    <scope>NUCLEOTIDE SEQUENCE [LARGE SCALE GENOMIC DNA]</scope>
    <source>
        <strain evidence="11 12">ICMP2807</strain>
    </source>
</reference>
<dbReference type="Pfam" id="PF20154">
    <property type="entry name" value="LNT_N"/>
    <property type="match status" value="2"/>
</dbReference>
<accession>A0A0F5K4Z4</accession>
<feature type="domain" description="CN hydrolase" evidence="10">
    <location>
        <begin position="328"/>
        <end position="572"/>
    </location>
</feature>
<dbReference type="SUPFAM" id="SSF56317">
    <property type="entry name" value="Carbon-nitrogen hydrolase"/>
    <property type="match status" value="1"/>
</dbReference>
<dbReference type="Pfam" id="PF00795">
    <property type="entry name" value="CN_hydrolase"/>
    <property type="match status" value="1"/>
</dbReference>